<evidence type="ECO:0000256" key="2">
    <source>
        <dbReference type="ARBA" id="ARBA00022448"/>
    </source>
</evidence>
<dbReference type="AlphaFoldDB" id="A0A517YN24"/>
<evidence type="ECO:0000256" key="1">
    <source>
        <dbReference type="ARBA" id="ARBA00004141"/>
    </source>
</evidence>
<organism evidence="12 13">
    <name type="scientific">Anatilimnocola aggregata</name>
    <dbReference type="NCBI Taxonomy" id="2528021"/>
    <lineage>
        <taxon>Bacteria</taxon>
        <taxon>Pseudomonadati</taxon>
        <taxon>Planctomycetota</taxon>
        <taxon>Planctomycetia</taxon>
        <taxon>Pirellulales</taxon>
        <taxon>Pirellulaceae</taxon>
        <taxon>Anatilimnocola</taxon>
    </lineage>
</organism>
<evidence type="ECO:0000256" key="8">
    <source>
        <dbReference type="ARBA" id="ARBA00023004"/>
    </source>
</evidence>
<evidence type="ECO:0000259" key="11">
    <source>
        <dbReference type="Pfam" id="PF00032"/>
    </source>
</evidence>
<feature type="transmembrane region" description="Helical" evidence="10">
    <location>
        <begin position="99"/>
        <end position="119"/>
    </location>
</feature>
<evidence type="ECO:0000313" key="12">
    <source>
        <dbReference type="EMBL" id="QDU31627.1"/>
    </source>
</evidence>
<proteinExistence type="predicted"/>
<keyword evidence="4 10" id="KW-0812">Transmembrane</keyword>
<dbReference type="GO" id="GO:0009055">
    <property type="term" value="F:electron transfer activity"/>
    <property type="evidence" value="ECO:0007669"/>
    <property type="project" value="InterPro"/>
</dbReference>
<dbReference type="InterPro" id="IPR036150">
    <property type="entry name" value="Cyt_b/b6_C_sf"/>
</dbReference>
<gene>
    <name evidence="12" type="ORF">ETAA8_67870</name>
</gene>
<dbReference type="KEGG" id="aagg:ETAA8_67870"/>
<feature type="transmembrane region" description="Helical" evidence="10">
    <location>
        <begin position="159"/>
        <end position="180"/>
    </location>
</feature>
<keyword evidence="2" id="KW-0813">Transport</keyword>
<dbReference type="Pfam" id="PF00032">
    <property type="entry name" value="Cytochrom_B_C"/>
    <property type="match status" value="1"/>
</dbReference>
<feature type="transmembrane region" description="Helical" evidence="10">
    <location>
        <begin position="419"/>
        <end position="437"/>
    </location>
</feature>
<feature type="transmembrane region" description="Helical" evidence="10">
    <location>
        <begin position="126"/>
        <end position="144"/>
    </location>
</feature>
<feature type="transmembrane region" description="Helical" evidence="10">
    <location>
        <begin position="201"/>
        <end position="228"/>
    </location>
</feature>
<evidence type="ECO:0000313" key="13">
    <source>
        <dbReference type="Proteomes" id="UP000315017"/>
    </source>
</evidence>
<evidence type="ECO:0000256" key="7">
    <source>
        <dbReference type="ARBA" id="ARBA00022989"/>
    </source>
</evidence>
<evidence type="ECO:0000256" key="10">
    <source>
        <dbReference type="SAM" id="Phobius"/>
    </source>
</evidence>
<feature type="transmembrane region" description="Helical" evidence="10">
    <location>
        <begin position="265"/>
        <end position="282"/>
    </location>
</feature>
<evidence type="ECO:0000256" key="4">
    <source>
        <dbReference type="ARBA" id="ARBA00022692"/>
    </source>
</evidence>
<keyword evidence="3" id="KW-0349">Heme</keyword>
<dbReference type="Proteomes" id="UP000315017">
    <property type="component" value="Chromosome"/>
</dbReference>
<comment type="subcellular location">
    <subcellularLocation>
        <location evidence="1">Membrane</location>
        <topology evidence="1">Multi-pass membrane protein</topology>
    </subcellularLocation>
</comment>
<protein>
    <recommendedName>
        <fullName evidence="11">Cytochrome b/b6 C-terminal region profile domain-containing protein</fullName>
    </recommendedName>
</protein>
<feature type="transmembrane region" description="Helical" evidence="10">
    <location>
        <begin position="58"/>
        <end position="79"/>
    </location>
</feature>
<dbReference type="RefSeq" id="WP_145099067.1">
    <property type="nucleotide sequence ID" value="NZ_CP036274.1"/>
</dbReference>
<dbReference type="OrthoDB" id="5398501at2"/>
<dbReference type="EMBL" id="CP036274">
    <property type="protein sequence ID" value="QDU31627.1"/>
    <property type="molecule type" value="Genomic_DNA"/>
</dbReference>
<keyword evidence="8" id="KW-0408">Iron</keyword>
<feature type="transmembrane region" description="Helical" evidence="10">
    <location>
        <begin position="302"/>
        <end position="325"/>
    </location>
</feature>
<name>A0A517YN24_9BACT</name>
<dbReference type="InterPro" id="IPR005798">
    <property type="entry name" value="Cyt_b/b6_C"/>
</dbReference>
<feature type="transmembrane region" description="Helical" evidence="10">
    <location>
        <begin position="386"/>
        <end position="407"/>
    </location>
</feature>
<accession>A0A517YN24</accession>
<dbReference type="InterPro" id="IPR027387">
    <property type="entry name" value="Cytb/b6-like_sf"/>
</dbReference>
<feature type="domain" description="Cytochrome b/b6 C-terminal region profile" evidence="11">
    <location>
        <begin position="236"/>
        <end position="316"/>
    </location>
</feature>
<evidence type="ECO:0000256" key="6">
    <source>
        <dbReference type="ARBA" id="ARBA00022982"/>
    </source>
</evidence>
<keyword evidence="9 10" id="KW-0472">Membrane</keyword>
<feature type="transmembrane region" description="Helical" evidence="10">
    <location>
        <begin position="20"/>
        <end position="37"/>
    </location>
</feature>
<dbReference type="SUPFAM" id="SSF81648">
    <property type="entry name" value="a domain/subunit of cytochrome bc1 complex (Ubiquinol-cytochrome c reductase)"/>
    <property type="match status" value="1"/>
</dbReference>
<keyword evidence="13" id="KW-1185">Reference proteome</keyword>
<dbReference type="Gene3D" id="1.20.810.10">
    <property type="entry name" value="Cytochrome Bc1 Complex, Chain C"/>
    <property type="match status" value="1"/>
</dbReference>
<reference evidence="12 13" key="1">
    <citation type="submission" date="2019-02" db="EMBL/GenBank/DDBJ databases">
        <title>Deep-cultivation of Planctomycetes and their phenomic and genomic characterization uncovers novel biology.</title>
        <authorList>
            <person name="Wiegand S."/>
            <person name="Jogler M."/>
            <person name="Boedeker C."/>
            <person name="Pinto D."/>
            <person name="Vollmers J."/>
            <person name="Rivas-Marin E."/>
            <person name="Kohn T."/>
            <person name="Peeters S.H."/>
            <person name="Heuer A."/>
            <person name="Rast P."/>
            <person name="Oberbeckmann S."/>
            <person name="Bunk B."/>
            <person name="Jeske O."/>
            <person name="Meyerdierks A."/>
            <person name="Storesund J.E."/>
            <person name="Kallscheuer N."/>
            <person name="Luecker S."/>
            <person name="Lage O.M."/>
            <person name="Pohl T."/>
            <person name="Merkel B.J."/>
            <person name="Hornburger P."/>
            <person name="Mueller R.-W."/>
            <person name="Bruemmer F."/>
            <person name="Labrenz M."/>
            <person name="Spormann A.M."/>
            <person name="Op den Camp H."/>
            <person name="Overmann J."/>
            <person name="Amann R."/>
            <person name="Jetten M.S.M."/>
            <person name="Mascher T."/>
            <person name="Medema M.H."/>
            <person name="Devos D.P."/>
            <person name="Kaster A.-K."/>
            <person name="Ovreas L."/>
            <person name="Rohde M."/>
            <person name="Galperin M.Y."/>
            <person name="Jogler C."/>
        </authorList>
    </citation>
    <scope>NUCLEOTIDE SEQUENCE [LARGE SCALE GENOMIC DNA]</scope>
    <source>
        <strain evidence="12 13">ETA_A8</strain>
    </source>
</reference>
<dbReference type="GO" id="GO:0016491">
    <property type="term" value="F:oxidoreductase activity"/>
    <property type="evidence" value="ECO:0007669"/>
    <property type="project" value="InterPro"/>
</dbReference>
<sequence>MHGHEPPEIFVAKIAGFLGSYYLLMAVMNAALALIVWQSGRDRTFFRLPVVKFPFTGSVVWLLVSLVFLLMGALAYSGSAELAPYISLPLFVREGINRAMNPTVYTIGSLVLLGFLFIFRRFFVQPIVAWVLLNLSMLLMGMSMTDQNFALIVMKPDNVPIVGLMFLLGFFTWLGAYQAVQNDDRAKLGLEPLEKLDNEKVLVWPDLVYTELICMVALTAFLLVWAIALQAPLEEPASAVKTPNPSKAPWYFLGLQEMLVYYDPWMAGVVLPSMVVAGLMAIPYIDFNKQGNGYYTIDQRKFAYVTFQFGFLVLWITLIVMGTFLRGPNWNFFGPYEIWDTHKVEVLNNVDLSEYFWVWALGSSRPAAPEGSAALVKFGYIMLRELPGILLLIGYLTVLPPFLVVVSKFFQHLFVKMGFIRYMVMTNLLLMMMLLPLKMVARWTLNLKYFISLPEYMMNF</sequence>
<evidence type="ECO:0000256" key="5">
    <source>
        <dbReference type="ARBA" id="ARBA00022723"/>
    </source>
</evidence>
<dbReference type="GO" id="GO:0046872">
    <property type="term" value="F:metal ion binding"/>
    <property type="evidence" value="ECO:0007669"/>
    <property type="project" value="UniProtKB-KW"/>
</dbReference>
<dbReference type="GO" id="GO:0016020">
    <property type="term" value="C:membrane"/>
    <property type="evidence" value="ECO:0007669"/>
    <property type="project" value="UniProtKB-SubCell"/>
</dbReference>
<keyword evidence="7 10" id="KW-1133">Transmembrane helix</keyword>
<keyword evidence="6" id="KW-0249">Electron transport</keyword>
<keyword evidence="5" id="KW-0479">Metal-binding</keyword>
<evidence type="ECO:0000256" key="9">
    <source>
        <dbReference type="ARBA" id="ARBA00023136"/>
    </source>
</evidence>
<evidence type="ECO:0000256" key="3">
    <source>
        <dbReference type="ARBA" id="ARBA00022617"/>
    </source>
</evidence>